<organism evidence="1 3">
    <name type="scientific">Blautia producta</name>
    <dbReference type="NCBI Taxonomy" id="33035"/>
    <lineage>
        <taxon>Bacteria</taxon>
        <taxon>Bacillati</taxon>
        <taxon>Bacillota</taxon>
        <taxon>Clostridia</taxon>
        <taxon>Lachnospirales</taxon>
        <taxon>Lachnospiraceae</taxon>
        <taxon>Blautia</taxon>
    </lineage>
</organism>
<protein>
    <recommendedName>
        <fullName evidence="5">SatD family (SatD)</fullName>
    </recommendedName>
</protein>
<dbReference type="KEGG" id="bpro:PMF13cell1_05088"/>
<proteinExistence type="predicted"/>
<name>A0A4P6M2T5_9FIRM</name>
<gene>
    <name evidence="2" type="ORF">E5259_06805</name>
    <name evidence="1" type="ORF">PMF13cell1_05088</name>
</gene>
<dbReference type="InterPro" id="IPR032580">
    <property type="entry name" value="SatD"/>
</dbReference>
<accession>A0A4P6M2T5</accession>
<dbReference type="Proteomes" id="UP000289794">
    <property type="component" value="Chromosome"/>
</dbReference>
<evidence type="ECO:0000313" key="4">
    <source>
        <dbReference type="Proteomes" id="UP000515789"/>
    </source>
</evidence>
<reference evidence="1 3" key="1">
    <citation type="submission" date="2019-01" db="EMBL/GenBank/DDBJ databases">
        <title>PMF-metabolizing Aryl O-demethylase.</title>
        <authorList>
            <person name="Kim M."/>
        </authorList>
    </citation>
    <scope>NUCLEOTIDE SEQUENCE [LARGE SCALE GENOMIC DNA]</scope>
    <source>
        <strain evidence="1 3">PMF1</strain>
    </source>
</reference>
<reference evidence="2 4" key="2">
    <citation type="submission" date="2019-04" db="EMBL/GenBank/DDBJ databases">
        <authorList>
            <person name="Schori C."/>
            <person name="Ahrens C."/>
        </authorList>
    </citation>
    <scope>NUCLEOTIDE SEQUENCE [LARGE SCALE GENOMIC DNA]</scope>
    <source>
        <strain evidence="2 4">DSM 2950</strain>
    </source>
</reference>
<sequence length="224" mass="25618">MFLIQNDKIFTAVIGDIKNSRNLEKRNEVQVQLRNVLEEINEKYEADISAKFLITLGDEFQGLLCNAKGVLKIISEIQMRLYPVELRFGIGIGKITTDINTEMALGADGPGYYNARMAINLLKENENRNKTLPSNIYLVTDEVNKSTEIMLNTIFELISAVERSWTERQREIIWDMLKHQDGQKNTAYRMGITQSSVQKALAAGNYYVYERALKNIGNILEEMT</sequence>
<dbReference type="RefSeq" id="WP_018598605.1">
    <property type="nucleotide sequence ID" value="NZ_AP031416.1"/>
</dbReference>
<evidence type="ECO:0008006" key="5">
    <source>
        <dbReference type="Google" id="ProtNLM"/>
    </source>
</evidence>
<dbReference type="EMBL" id="CP035945">
    <property type="protein sequence ID" value="QBE99511.1"/>
    <property type="molecule type" value="Genomic_DNA"/>
</dbReference>
<evidence type="ECO:0000313" key="3">
    <source>
        <dbReference type="Proteomes" id="UP000289794"/>
    </source>
</evidence>
<dbReference type="AlphaFoldDB" id="A0A4P6M2T5"/>
<evidence type="ECO:0000313" key="2">
    <source>
        <dbReference type="EMBL" id="QMW77323.1"/>
    </source>
</evidence>
<dbReference type="EMBL" id="CP039126">
    <property type="protein sequence ID" value="QMW77323.1"/>
    <property type="molecule type" value="Genomic_DNA"/>
</dbReference>
<dbReference type="GeneID" id="75055353"/>
<evidence type="ECO:0000313" key="1">
    <source>
        <dbReference type="EMBL" id="QBE99511.1"/>
    </source>
</evidence>
<dbReference type="Proteomes" id="UP000515789">
    <property type="component" value="Chromosome"/>
</dbReference>
<dbReference type="Pfam" id="PF16264">
    <property type="entry name" value="SatD"/>
    <property type="match status" value="1"/>
</dbReference>